<protein>
    <submittedName>
        <fullName evidence="1">Uncharacterized protein</fullName>
    </submittedName>
</protein>
<sequence>MVELEREFMGKTQPSNHFCSQETYVVAIASYFDQPYPSLFPNVGGSVDDFSTSSVQQIVDHCLYDTINCSRPVNNMSKSRVYTMSMLFALWNTRIKKNLLFSGASGVPSY</sequence>
<reference evidence="1" key="1">
    <citation type="submission" date="2023-04" db="EMBL/GenBank/DDBJ databases">
        <authorList>
            <person name="Vijverberg K."/>
            <person name="Xiong W."/>
            <person name="Schranz E."/>
        </authorList>
    </citation>
    <scope>NUCLEOTIDE SEQUENCE</scope>
</reference>
<dbReference type="EMBL" id="OX465081">
    <property type="protein sequence ID" value="CAI9284578.1"/>
    <property type="molecule type" value="Genomic_DNA"/>
</dbReference>
<evidence type="ECO:0000313" key="1">
    <source>
        <dbReference type="EMBL" id="CAI9284578.1"/>
    </source>
</evidence>
<organism evidence="1 2">
    <name type="scientific">Lactuca saligna</name>
    <name type="common">Willowleaf lettuce</name>
    <dbReference type="NCBI Taxonomy" id="75948"/>
    <lineage>
        <taxon>Eukaryota</taxon>
        <taxon>Viridiplantae</taxon>
        <taxon>Streptophyta</taxon>
        <taxon>Embryophyta</taxon>
        <taxon>Tracheophyta</taxon>
        <taxon>Spermatophyta</taxon>
        <taxon>Magnoliopsida</taxon>
        <taxon>eudicotyledons</taxon>
        <taxon>Gunneridae</taxon>
        <taxon>Pentapetalae</taxon>
        <taxon>asterids</taxon>
        <taxon>campanulids</taxon>
        <taxon>Asterales</taxon>
        <taxon>Asteraceae</taxon>
        <taxon>Cichorioideae</taxon>
        <taxon>Cichorieae</taxon>
        <taxon>Lactucinae</taxon>
        <taxon>Lactuca</taxon>
    </lineage>
</organism>
<dbReference type="Proteomes" id="UP001177003">
    <property type="component" value="Chromosome 5"/>
</dbReference>
<proteinExistence type="predicted"/>
<keyword evidence="2" id="KW-1185">Reference proteome</keyword>
<name>A0AA36E6W6_LACSI</name>
<evidence type="ECO:0000313" key="2">
    <source>
        <dbReference type="Proteomes" id="UP001177003"/>
    </source>
</evidence>
<gene>
    <name evidence="1" type="ORF">LSALG_LOCUS24096</name>
</gene>
<accession>A0AA36E6W6</accession>
<dbReference type="AlphaFoldDB" id="A0AA36E6W6"/>